<dbReference type="PANTHER" id="PTHR35812:SF1">
    <property type="entry name" value="LIPOPROTEIN"/>
    <property type="match status" value="1"/>
</dbReference>
<protein>
    <submittedName>
        <fullName evidence="3">PF07603 family protein</fullName>
    </submittedName>
</protein>
<dbReference type="OrthoDB" id="341917at2"/>
<dbReference type="AlphaFoldDB" id="M6D556"/>
<dbReference type="Pfam" id="PF07603">
    <property type="entry name" value="Lcl_C"/>
    <property type="match status" value="2"/>
</dbReference>
<evidence type="ECO:0000313" key="3">
    <source>
        <dbReference type="EMBL" id="EMJ96353.1"/>
    </source>
</evidence>
<feature type="domain" description="Lcl C-terminal" evidence="2">
    <location>
        <begin position="203"/>
        <end position="330"/>
    </location>
</feature>
<evidence type="ECO:0000313" key="4">
    <source>
        <dbReference type="Proteomes" id="UP000011988"/>
    </source>
</evidence>
<gene>
    <name evidence="3" type="ORF">LEP1GSC194_3273</name>
</gene>
<evidence type="ECO:0000259" key="2">
    <source>
        <dbReference type="Pfam" id="PF07603"/>
    </source>
</evidence>
<feature type="chain" id="PRO_5004076648" evidence="1">
    <location>
        <begin position="19"/>
        <end position="476"/>
    </location>
</feature>
<dbReference type="RefSeq" id="WP_020772668.1">
    <property type="nucleotide sequence ID" value="NZ_ANIK01000026.1"/>
</dbReference>
<accession>M6D556</accession>
<dbReference type="PATRIC" id="fig|1218565.3.peg.1223"/>
<reference evidence="3 4" key="1">
    <citation type="submission" date="2013-01" db="EMBL/GenBank/DDBJ databases">
        <authorList>
            <person name="Harkins D.M."/>
            <person name="Durkin A.S."/>
            <person name="Brinkac L.M."/>
            <person name="Haft D.H."/>
            <person name="Selengut J.D."/>
            <person name="Sanka R."/>
            <person name="DePew J."/>
            <person name="Purushe J."/>
            <person name="Galloway R.L."/>
            <person name="Vinetz J.M."/>
            <person name="Sutton G.G."/>
            <person name="Nierman W.C."/>
            <person name="Fouts D.E."/>
        </authorList>
    </citation>
    <scope>NUCLEOTIDE SEQUENCE [LARGE SCALE GENOMIC DNA]</scope>
    <source>
        <strain evidence="3 4">79601</strain>
    </source>
</reference>
<sequence length="476" mass="51904">MNRIFGFFWMFTATSFFAFCSQADRISIDTSSAAGLLFQGGVEAFLLNNQNQDNTPEVPEKPKEITSFRFQAVDNFFTTDFVGEISGSEITVQVPFGAIRRLKAAFVSTGVKVEVNGVVQRSGQTVNDFSSPLTYRVTASDDSVQDYTVQVVRIFRLTDAGQTNCYFSFCSDDPGQDADYSTGVPAAFQSNVVMPGYTPQPVTIDRQTGLIWKYCSATGNSSSCSLPTYAYTHSMAVTYCNDLNQMNVGLGYAGIQGWRLPEIEELMTLSTHKTPSGAYIDLAEFPNGSGTLWSNTTNASNVTEAWTFNFAAGLNPLVPKSWGNVDVRCVSGGVMPDRTFSDLNNGTVRDDRTTLVWQKCSVGQTWSPASPQCASGAVTSHNFISALYTCRNLNLAGRTWRLPNVHELRSLLDFTNSSNGAKIDSTAFPNTPNTSQYNTSNSIPASQIFRVNFTNAAINTTALSTQSYVRCVSDGP</sequence>
<proteinExistence type="predicted"/>
<name>M6D556_9LEPT</name>
<dbReference type="InterPro" id="IPR011460">
    <property type="entry name" value="Lcl_C"/>
</dbReference>
<dbReference type="PANTHER" id="PTHR35812">
    <property type="entry name" value="LIPOPROTEIN"/>
    <property type="match status" value="1"/>
</dbReference>
<dbReference type="EMBL" id="ANIK01000026">
    <property type="protein sequence ID" value="EMJ96353.1"/>
    <property type="molecule type" value="Genomic_DNA"/>
</dbReference>
<feature type="signal peptide" evidence="1">
    <location>
        <begin position="1"/>
        <end position="18"/>
    </location>
</feature>
<feature type="domain" description="Lcl C-terminal" evidence="2">
    <location>
        <begin position="346"/>
        <end position="472"/>
    </location>
</feature>
<dbReference type="Gene3D" id="2.60.40.2340">
    <property type="match status" value="1"/>
</dbReference>
<comment type="caution">
    <text evidence="3">The sequence shown here is derived from an EMBL/GenBank/DDBJ whole genome shotgun (WGS) entry which is preliminary data.</text>
</comment>
<dbReference type="Proteomes" id="UP000011988">
    <property type="component" value="Unassembled WGS sequence"/>
</dbReference>
<evidence type="ECO:0000256" key="1">
    <source>
        <dbReference type="SAM" id="SignalP"/>
    </source>
</evidence>
<organism evidence="3 4">
    <name type="scientific">Leptospira alstonii serovar Sichuan str. 79601</name>
    <dbReference type="NCBI Taxonomy" id="1218565"/>
    <lineage>
        <taxon>Bacteria</taxon>
        <taxon>Pseudomonadati</taxon>
        <taxon>Spirochaetota</taxon>
        <taxon>Spirochaetia</taxon>
        <taxon>Leptospirales</taxon>
        <taxon>Leptospiraceae</taxon>
        <taxon>Leptospira</taxon>
    </lineage>
</organism>
<keyword evidence="1" id="KW-0732">Signal</keyword>